<protein>
    <submittedName>
        <fullName evidence="1">Uncharacterized protein</fullName>
    </submittedName>
</protein>
<dbReference type="EMBL" id="KB445560">
    <property type="protein sequence ID" value="EMC93267.1"/>
    <property type="molecule type" value="Genomic_DNA"/>
</dbReference>
<dbReference type="KEGG" id="bcom:BAUCODRAFT_36939"/>
<proteinExistence type="predicted"/>
<sequence length="53" mass="5909">MTIERSVCLRLSPGRHSLQVLASRLSRPGRTAAALISFLALDLRPHDQPHYTV</sequence>
<dbReference type="GeneID" id="19113113"/>
<dbReference type="Proteomes" id="UP000011761">
    <property type="component" value="Unassembled WGS sequence"/>
</dbReference>
<evidence type="ECO:0000313" key="1">
    <source>
        <dbReference type="EMBL" id="EMC93267.1"/>
    </source>
</evidence>
<keyword evidence="2" id="KW-1185">Reference proteome</keyword>
<accession>M2LGP2</accession>
<organism evidence="1 2">
    <name type="scientific">Baudoinia panamericana (strain UAMH 10762)</name>
    <name type="common">Angels' share fungus</name>
    <name type="synonym">Baudoinia compniacensis (strain UAMH 10762)</name>
    <dbReference type="NCBI Taxonomy" id="717646"/>
    <lineage>
        <taxon>Eukaryota</taxon>
        <taxon>Fungi</taxon>
        <taxon>Dikarya</taxon>
        <taxon>Ascomycota</taxon>
        <taxon>Pezizomycotina</taxon>
        <taxon>Dothideomycetes</taxon>
        <taxon>Dothideomycetidae</taxon>
        <taxon>Mycosphaerellales</taxon>
        <taxon>Teratosphaeriaceae</taxon>
        <taxon>Baudoinia</taxon>
    </lineage>
</organism>
<reference evidence="1 2" key="1">
    <citation type="journal article" date="2012" name="PLoS Pathog.">
        <title>Diverse lifestyles and strategies of plant pathogenesis encoded in the genomes of eighteen Dothideomycetes fungi.</title>
        <authorList>
            <person name="Ohm R.A."/>
            <person name="Feau N."/>
            <person name="Henrissat B."/>
            <person name="Schoch C.L."/>
            <person name="Horwitz B.A."/>
            <person name="Barry K.W."/>
            <person name="Condon B.J."/>
            <person name="Copeland A.C."/>
            <person name="Dhillon B."/>
            <person name="Glaser F."/>
            <person name="Hesse C.N."/>
            <person name="Kosti I."/>
            <person name="LaButti K."/>
            <person name="Lindquist E.A."/>
            <person name="Lucas S."/>
            <person name="Salamov A.A."/>
            <person name="Bradshaw R.E."/>
            <person name="Ciuffetti L."/>
            <person name="Hamelin R.C."/>
            <person name="Kema G.H.J."/>
            <person name="Lawrence C."/>
            <person name="Scott J.A."/>
            <person name="Spatafora J.W."/>
            <person name="Turgeon B.G."/>
            <person name="de Wit P.J.G.M."/>
            <person name="Zhong S."/>
            <person name="Goodwin S.B."/>
            <person name="Grigoriev I.V."/>
        </authorList>
    </citation>
    <scope>NUCLEOTIDE SEQUENCE [LARGE SCALE GENOMIC DNA]</scope>
    <source>
        <strain evidence="1 2">UAMH 10762</strain>
    </source>
</reference>
<evidence type="ECO:0000313" key="2">
    <source>
        <dbReference type="Proteomes" id="UP000011761"/>
    </source>
</evidence>
<gene>
    <name evidence="1" type="ORF">BAUCODRAFT_36939</name>
</gene>
<dbReference type="RefSeq" id="XP_007679207.1">
    <property type="nucleotide sequence ID" value="XM_007681017.1"/>
</dbReference>
<name>M2LGP2_BAUPA</name>
<dbReference type="AlphaFoldDB" id="M2LGP2"/>
<dbReference type="HOGENOM" id="CLU_3068271_0_0_1"/>